<comment type="catalytic activity">
    <reaction evidence="8 9">
        <text>6-carboxyhexanoyl-[ACP] + L-alanine + H(+) = (8S)-8-amino-7-oxononanoate + holo-[ACP] + CO2</text>
        <dbReference type="Rhea" id="RHEA:42288"/>
        <dbReference type="Rhea" id="RHEA-COMP:9685"/>
        <dbReference type="Rhea" id="RHEA-COMP:9955"/>
        <dbReference type="ChEBI" id="CHEBI:15378"/>
        <dbReference type="ChEBI" id="CHEBI:16526"/>
        <dbReference type="ChEBI" id="CHEBI:57972"/>
        <dbReference type="ChEBI" id="CHEBI:64479"/>
        <dbReference type="ChEBI" id="CHEBI:78846"/>
        <dbReference type="ChEBI" id="CHEBI:149468"/>
        <dbReference type="EC" id="2.3.1.47"/>
    </reaction>
</comment>
<dbReference type="Gene3D" id="3.40.640.10">
    <property type="entry name" value="Type I PLP-dependent aspartate aminotransferase-like (Major domain)"/>
    <property type="match status" value="1"/>
</dbReference>
<dbReference type="InterPro" id="IPR004723">
    <property type="entry name" value="AONS_Archaea/Proteobacteria"/>
</dbReference>
<feature type="domain" description="Aminotransferase class I/classII large" evidence="11">
    <location>
        <begin position="40"/>
        <end position="378"/>
    </location>
</feature>
<dbReference type="InterPro" id="IPR015422">
    <property type="entry name" value="PyrdxlP-dep_Trfase_small"/>
</dbReference>
<feature type="binding site" evidence="9">
    <location>
        <position position="133"/>
    </location>
    <ligand>
        <name>substrate</name>
    </ligand>
</feature>
<keyword evidence="5 9" id="KW-0808">Transferase</keyword>
<feature type="binding site" evidence="9">
    <location>
        <position position="178"/>
    </location>
    <ligand>
        <name>pyridoxal 5'-phosphate</name>
        <dbReference type="ChEBI" id="CHEBI:597326"/>
    </ligand>
</feature>
<dbReference type="PANTHER" id="PTHR13693:SF100">
    <property type="entry name" value="8-AMINO-7-OXONONANOATE SYNTHASE"/>
    <property type="match status" value="1"/>
</dbReference>
<dbReference type="PANTHER" id="PTHR13693">
    <property type="entry name" value="CLASS II AMINOTRANSFERASE/8-AMINO-7-OXONONANOATE SYNTHASE"/>
    <property type="match status" value="1"/>
</dbReference>
<feature type="binding site" evidence="9">
    <location>
        <position position="233"/>
    </location>
    <ligand>
        <name>pyridoxal 5'-phosphate</name>
        <dbReference type="ChEBI" id="CHEBI:597326"/>
    </ligand>
</feature>
<dbReference type="GO" id="GO:0008710">
    <property type="term" value="F:8-amino-7-oxononanoate synthase activity"/>
    <property type="evidence" value="ECO:0007669"/>
    <property type="project" value="UniProtKB-UniRule"/>
</dbReference>
<dbReference type="SUPFAM" id="SSF53383">
    <property type="entry name" value="PLP-dependent transferases"/>
    <property type="match status" value="1"/>
</dbReference>
<evidence type="ECO:0000256" key="4">
    <source>
        <dbReference type="ARBA" id="ARBA00011738"/>
    </source>
</evidence>
<proteinExistence type="inferred from homology"/>
<comment type="subunit">
    <text evidence="4 9">Homodimer.</text>
</comment>
<evidence type="ECO:0000313" key="12">
    <source>
        <dbReference type="EMBL" id="WLD57756.1"/>
    </source>
</evidence>
<evidence type="ECO:0000256" key="6">
    <source>
        <dbReference type="ARBA" id="ARBA00022756"/>
    </source>
</evidence>
<evidence type="ECO:0000256" key="5">
    <source>
        <dbReference type="ARBA" id="ARBA00022679"/>
    </source>
</evidence>
<dbReference type="GO" id="GO:0030170">
    <property type="term" value="F:pyridoxal phosphate binding"/>
    <property type="evidence" value="ECO:0007669"/>
    <property type="project" value="UniProtKB-UniRule"/>
</dbReference>
<dbReference type="InterPro" id="IPR015424">
    <property type="entry name" value="PyrdxlP-dep_Trfase"/>
</dbReference>
<evidence type="ECO:0000259" key="11">
    <source>
        <dbReference type="Pfam" id="PF00155"/>
    </source>
</evidence>
<keyword evidence="6 9" id="KW-0093">Biotin biosynthesis</keyword>
<dbReference type="CDD" id="cd06454">
    <property type="entry name" value="KBL_like"/>
    <property type="match status" value="1"/>
</dbReference>
<dbReference type="Pfam" id="PF00155">
    <property type="entry name" value="Aminotran_1_2"/>
    <property type="match status" value="1"/>
</dbReference>
<feature type="binding site" evidence="9">
    <location>
        <position position="350"/>
    </location>
    <ligand>
        <name>substrate</name>
    </ligand>
</feature>
<dbReference type="HAMAP" id="MF_01693">
    <property type="entry name" value="BioF_aminotrans_2"/>
    <property type="match status" value="1"/>
</dbReference>
<comment type="function">
    <text evidence="9">Catalyzes the decarboxylative condensation of pimeloyl-[acyl-carrier protein] and L-alanine to produce 8-amino-7-oxononanoate (AON), [acyl-carrier protein], and carbon dioxide.</text>
</comment>
<dbReference type="NCBIfam" id="TIGR00858">
    <property type="entry name" value="bioF"/>
    <property type="match status" value="1"/>
</dbReference>
<dbReference type="InterPro" id="IPR015421">
    <property type="entry name" value="PyrdxlP-dep_Trfase_major"/>
</dbReference>
<feature type="binding site" evidence="9">
    <location>
        <position position="206"/>
    </location>
    <ligand>
        <name>pyridoxal 5'-phosphate</name>
        <dbReference type="ChEBI" id="CHEBI:597326"/>
    </ligand>
</feature>
<evidence type="ECO:0000256" key="3">
    <source>
        <dbReference type="ARBA" id="ARBA00010008"/>
    </source>
</evidence>
<dbReference type="InterPro" id="IPR022834">
    <property type="entry name" value="AONS_Proteobacteria"/>
</dbReference>
<comment type="pathway">
    <text evidence="2 9">Cofactor biosynthesis; biotin biosynthesis.</text>
</comment>
<dbReference type="RefSeq" id="WP_304995042.1">
    <property type="nucleotide sequence ID" value="NZ_CP101717.1"/>
</dbReference>
<evidence type="ECO:0000256" key="8">
    <source>
        <dbReference type="ARBA" id="ARBA00047715"/>
    </source>
</evidence>
<dbReference type="GO" id="GO:0009102">
    <property type="term" value="P:biotin biosynthetic process"/>
    <property type="evidence" value="ECO:0007669"/>
    <property type="project" value="UniProtKB-UniRule"/>
</dbReference>
<evidence type="ECO:0000256" key="1">
    <source>
        <dbReference type="ARBA" id="ARBA00001933"/>
    </source>
</evidence>
<organism evidence="12">
    <name type="scientific">Salinispirillum sp. LH 10-3-1</name>
    <dbReference type="NCBI Taxonomy" id="2952525"/>
    <lineage>
        <taxon>Bacteria</taxon>
        <taxon>Pseudomonadati</taxon>
        <taxon>Pseudomonadota</taxon>
        <taxon>Gammaproteobacteria</taxon>
        <taxon>Oceanospirillales</taxon>
        <taxon>Saccharospirillaceae</taxon>
        <taxon>Salinispirillum</taxon>
    </lineage>
</organism>
<dbReference type="InterPro" id="IPR001917">
    <property type="entry name" value="Aminotrans_II_pyridoxalP_BS"/>
</dbReference>
<evidence type="ECO:0000256" key="10">
    <source>
        <dbReference type="PIRSR" id="PIRSR604723-51"/>
    </source>
</evidence>
<feature type="binding site" evidence="9">
    <location>
        <position position="21"/>
    </location>
    <ligand>
        <name>substrate</name>
    </ligand>
</feature>
<protein>
    <recommendedName>
        <fullName evidence="9">8-amino-7-oxononanoate synthase</fullName>
        <shortName evidence="9">AONS</shortName>
        <ecNumber evidence="9">2.3.1.47</ecNumber>
    </recommendedName>
    <alternativeName>
        <fullName evidence="9">7-keto-8-amino-pelargonic acid synthase</fullName>
        <shortName evidence="9">7-KAP synthase</shortName>
        <shortName evidence="9">KAPA synthase</shortName>
    </alternativeName>
    <alternativeName>
        <fullName evidence="9">8-amino-7-ketopelargonate synthase</fullName>
    </alternativeName>
</protein>
<feature type="binding site" evidence="9">
    <location>
        <begin position="108"/>
        <end position="109"/>
    </location>
    <ligand>
        <name>pyridoxal 5'-phosphate</name>
        <dbReference type="ChEBI" id="CHEBI:597326"/>
    </ligand>
</feature>
<dbReference type="EMBL" id="CP101717">
    <property type="protein sequence ID" value="WLD57756.1"/>
    <property type="molecule type" value="Genomic_DNA"/>
</dbReference>
<evidence type="ECO:0000256" key="7">
    <source>
        <dbReference type="ARBA" id="ARBA00022898"/>
    </source>
</evidence>
<dbReference type="Gene3D" id="3.90.1150.10">
    <property type="entry name" value="Aspartate Aminotransferase, domain 1"/>
    <property type="match status" value="1"/>
</dbReference>
<comment type="similarity">
    <text evidence="3 9">Belongs to the class-II pyridoxal-phosphate-dependent aminotransferase family. BioF subfamily.</text>
</comment>
<keyword evidence="12" id="KW-0012">Acyltransferase</keyword>
<keyword evidence="7 9" id="KW-0663">Pyridoxal phosphate</keyword>
<reference evidence="12" key="1">
    <citation type="submission" date="2022-07" db="EMBL/GenBank/DDBJ databases">
        <title>Complete genome sequence of Salinispirillum sp. LH10-3-1 capable of multiple carbohydrate inversion isolated from a soda lake.</title>
        <authorList>
            <person name="Liu J."/>
            <person name="Zhai Y."/>
            <person name="Zhang H."/>
            <person name="Yang H."/>
            <person name="Qu J."/>
            <person name="Li J."/>
        </authorList>
    </citation>
    <scope>NUCLEOTIDE SEQUENCE</scope>
    <source>
        <strain evidence="12">LH 10-3-1</strain>
    </source>
</reference>
<evidence type="ECO:0000256" key="9">
    <source>
        <dbReference type="HAMAP-Rule" id="MF_01693"/>
    </source>
</evidence>
<dbReference type="AlphaFoldDB" id="A0AB38YEI4"/>
<evidence type="ECO:0000256" key="2">
    <source>
        <dbReference type="ARBA" id="ARBA00004746"/>
    </source>
</evidence>
<comment type="cofactor">
    <cofactor evidence="1 9 10">
        <name>pyridoxal 5'-phosphate</name>
        <dbReference type="ChEBI" id="CHEBI:597326"/>
    </cofactor>
</comment>
<accession>A0AB38YEI4</accession>
<sequence>MNWAGRWQQAIADAEATGLYRQRRLLKSAQNVQQEIDGKSVLSFSSNDYLGLAADPRLALAGEQAIQRYGVGAGASHLVNGHHRLHHELEEALADFLGREAVLLFSSGYMANLGTLQALGPLVQRIYHDRLNHASLLDGGRLTGLPFRRYPHGNLATLERWLGQYTEHSLVVTDGVFSMDGDSAPLNELTALARTHNSLLVVDDAHGIGVLGEGGRGVTAAFDSTEVPVLVGTLSKAFGCYGAFVAGDRSLIDYLIQYARTYRYTTALPPSIAASALAALDVIRQEPERRVHLQRLIERFRHGLQALGWPLGASDSPIQPVIMGSTERAIDAAEQLLQQGILVVPIRPPTVPVGSARLRITLTAQHSMADVDRLLSALGPFLTESVRVTEDQHE</sequence>
<dbReference type="InterPro" id="IPR050087">
    <property type="entry name" value="AON_synthase_class-II"/>
</dbReference>
<dbReference type="InterPro" id="IPR004839">
    <property type="entry name" value="Aminotransferase_I/II_large"/>
</dbReference>
<feature type="modified residue" description="N6-(pyridoxal phosphate)lysine" evidence="9 10">
    <location>
        <position position="236"/>
    </location>
</feature>
<gene>
    <name evidence="9 12" type="primary">bioF</name>
    <name evidence="12" type="ORF">NFC81_13690</name>
</gene>
<dbReference type="PROSITE" id="PS00599">
    <property type="entry name" value="AA_TRANSFER_CLASS_2"/>
    <property type="match status" value="1"/>
</dbReference>
<name>A0AB38YEI4_9GAMM</name>
<dbReference type="EC" id="2.3.1.47" evidence="9"/>